<sequence>MASRLGLPLRRVAAHVAPFAPRAGYRSQAPTTSAAVLLRRFPGRAINTSAPPPKPLNRKGPEPGKNSGKVSDIKHDMVHFRASPNQHPLDIKKVGDHTPEEVAKYGHRGVPHPIWTEEEVHNVAQTHVEPAGTADRVALAAVKAARWGFDTFSLYRFGKVTKNKVLNRAIFLETVAGVPGMTAGMLRHLKSLRSMDHDHGWIHTLLEEAENERMHLLTFIQLKKPDLYFRTCVLVAQGIFMNAFFVAYLISPHFCHRFVGYLEEEAVHTYESILDHIDHGELTEFGKEPAPTIAIDYWRLAPDANMRDLFLAVRADEANHRDVNHTFASLPPDAEVSHFFDHQGKPIRSNPSS</sequence>
<keyword evidence="11 18" id="KW-1133">Transmembrane helix</keyword>
<keyword evidence="8" id="KW-0999">Mitochondrion inner membrane</keyword>
<dbReference type="EMBL" id="HBFN01001392">
    <property type="protein sequence ID" value="CAD8777711.1"/>
    <property type="molecule type" value="Transcribed_RNA"/>
</dbReference>
<keyword evidence="9" id="KW-0809">Transit peptide</keyword>
<dbReference type="InterPro" id="IPR038659">
    <property type="entry name" value="AOX_sf"/>
</dbReference>
<evidence type="ECO:0000256" key="2">
    <source>
        <dbReference type="ARBA" id="ARBA00004273"/>
    </source>
</evidence>
<dbReference type="Pfam" id="PF01786">
    <property type="entry name" value="AOX"/>
    <property type="match status" value="1"/>
</dbReference>
<feature type="transmembrane region" description="Helical" evidence="18">
    <location>
        <begin position="227"/>
        <end position="250"/>
    </location>
</feature>
<evidence type="ECO:0000256" key="3">
    <source>
        <dbReference type="ARBA" id="ARBA00008388"/>
    </source>
</evidence>
<keyword evidence="14" id="KW-0496">Mitochondrion</keyword>
<proteinExistence type="inferred from homology"/>
<evidence type="ECO:0000256" key="12">
    <source>
        <dbReference type="ARBA" id="ARBA00023002"/>
    </source>
</evidence>
<evidence type="ECO:0000256" key="5">
    <source>
        <dbReference type="ARBA" id="ARBA00022660"/>
    </source>
</evidence>
<comment type="cofactor">
    <cofactor evidence="1">
        <name>Fe cation</name>
        <dbReference type="ChEBI" id="CHEBI:24875"/>
    </cofactor>
</comment>
<dbReference type="AlphaFoldDB" id="A0A7S0V1I1"/>
<evidence type="ECO:0000256" key="18">
    <source>
        <dbReference type="SAM" id="Phobius"/>
    </source>
</evidence>
<comment type="similarity">
    <text evidence="3">Belongs to the alternative oxidase family.</text>
</comment>
<dbReference type="GO" id="GO:0005743">
    <property type="term" value="C:mitochondrial inner membrane"/>
    <property type="evidence" value="ECO:0007669"/>
    <property type="project" value="UniProtKB-SubCell"/>
</dbReference>
<evidence type="ECO:0000256" key="7">
    <source>
        <dbReference type="ARBA" id="ARBA00022723"/>
    </source>
</evidence>
<dbReference type="InterPro" id="IPR002680">
    <property type="entry name" value="AOX"/>
</dbReference>
<dbReference type="GO" id="GO:0010230">
    <property type="term" value="P:alternative respiration"/>
    <property type="evidence" value="ECO:0007669"/>
    <property type="project" value="TreeGrafter"/>
</dbReference>
<evidence type="ECO:0000256" key="8">
    <source>
        <dbReference type="ARBA" id="ARBA00022792"/>
    </source>
</evidence>
<dbReference type="GO" id="GO:0046872">
    <property type="term" value="F:metal ion binding"/>
    <property type="evidence" value="ECO:0007669"/>
    <property type="project" value="UniProtKB-KW"/>
</dbReference>
<evidence type="ECO:0000256" key="11">
    <source>
        <dbReference type="ARBA" id="ARBA00022989"/>
    </source>
</evidence>
<evidence type="ECO:0000256" key="9">
    <source>
        <dbReference type="ARBA" id="ARBA00022946"/>
    </source>
</evidence>
<evidence type="ECO:0000256" key="14">
    <source>
        <dbReference type="ARBA" id="ARBA00023128"/>
    </source>
</evidence>
<reference evidence="19" key="1">
    <citation type="submission" date="2021-01" db="EMBL/GenBank/DDBJ databases">
        <authorList>
            <person name="Corre E."/>
            <person name="Pelletier E."/>
            <person name="Niang G."/>
            <person name="Scheremetjew M."/>
            <person name="Finn R."/>
            <person name="Kale V."/>
            <person name="Holt S."/>
            <person name="Cochrane G."/>
            <person name="Meng A."/>
            <person name="Brown T."/>
            <person name="Cohen L."/>
        </authorList>
    </citation>
    <scope>NUCLEOTIDE SEQUENCE</scope>
    <source>
        <strain evidence="19">CCMP443</strain>
    </source>
</reference>
<evidence type="ECO:0000256" key="16">
    <source>
        <dbReference type="ARBA" id="ARBA00025285"/>
    </source>
</evidence>
<keyword evidence="13" id="KW-0408">Iron</keyword>
<dbReference type="Gene3D" id="1.20.1260.140">
    <property type="entry name" value="Alternative oxidase"/>
    <property type="match status" value="1"/>
</dbReference>
<dbReference type="FunFam" id="1.20.1260.140:FF:000002">
    <property type="entry name" value="Alternative oxidase"/>
    <property type="match status" value="1"/>
</dbReference>
<accession>A0A7S0V1I1</accession>
<name>A0A7S0V1I1_9CRYP</name>
<keyword evidence="7" id="KW-0479">Metal-binding</keyword>
<keyword evidence="5" id="KW-0679">Respiratory chain</keyword>
<evidence type="ECO:0000256" key="4">
    <source>
        <dbReference type="ARBA" id="ARBA00022448"/>
    </source>
</evidence>
<evidence type="ECO:0000256" key="15">
    <source>
        <dbReference type="ARBA" id="ARBA00023136"/>
    </source>
</evidence>
<dbReference type="PANTHER" id="PTHR31803">
    <property type="entry name" value="ALTERNATIVE OXIDASE"/>
    <property type="match status" value="1"/>
</dbReference>
<evidence type="ECO:0000256" key="6">
    <source>
        <dbReference type="ARBA" id="ARBA00022692"/>
    </source>
</evidence>
<feature type="region of interest" description="Disordered" evidence="17">
    <location>
        <begin position="43"/>
        <end position="71"/>
    </location>
</feature>
<dbReference type="PANTHER" id="PTHR31803:SF3">
    <property type="entry name" value="ALTERNATIVE OXIDASE"/>
    <property type="match status" value="1"/>
</dbReference>
<dbReference type="GO" id="GO:0009916">
    <property type="term" value="F:alternative oxidase activity"/>
    <property type="evidence" value="ECO:0007669"/>
    <property type="project" value="InterPro"/>
</dbReference>
<evidence type="ECO:0008006" key="20">
    <source>
        <dbReference type="Google" id="ProtNLM"/>
    </source>
</evidence>
<organism evidence="19">
    <name type="scientific">Hemiselmis tepida</name>
    <dbReference type="NCBI Taxonomy" id="464990"/>
    <lineage>
        <taxon>Eukaryota</taxon>
        <taxon>Cryptophyceae</taxon>
        <taxon>Cryptomonadales</taxon>
        <taxon>Hemiselmidaceae</taxon>
        <taxon>Hemiselmis</taxon>
    </lineage>
</organism>
<comment type="subcellular location">
    <subcellularLocation>
        <location evidence="2">Mitochondrion inner membrane</location>
    </subcellularLocation>
</comment>
<evidence type="ECO:0000256" key="1">
    <source>
        <dbReference type="ARBA" id="ARBA00001962"/>
    </source>
</evidence>
<keyword evidence="10" id="KW-0249">Electron transport</keyword>
<evidence type="ECO:0000313" key="19">
    <source>
        <dbReference type="EMBL" id="CAD8777711.1"/>
    </source>
</evidence>
<gene>
    <name evidence="19" type="ORF">HTEP1355_LOCUS892</name>
</gene>
<keyword evidence="6 18" id="KW-0812">Transmembrane</keyword>
<keyword evidence="12" id="KW-0560">Oxidoreductase</keyword>
<dbReference type="CDD" id="cd01053">
    <property type="entry name" value="AOX"/>
    <property type="match status" value="1"/>
</dbReference>
<evidence type="ECO:0000256" key="17">
    <source>
        <dbReference type="SAM" id="MobiDB-lite"/>
    </source>
</evidence>
<protein>
    <recommendedName>
        <fullName evidence="20">Alternative oxidase</fullName>
    </recommendedName>
</protein>
<evidence type="ECO:0000256" key="10">
    <source>
        <dbReference type="ARBA" id="ARBA00022982"/>
    </source>
</evidence>
<keyword evidence="15 18" id="KW-0472">Membrane</keyword>
<comment type="function">
    <text evidence="16">Catalyzes cyanide-resistant oxygen consumption. May increase respiration when the cytochrome respiratory pathway is restricted, or in response to low temperatures.</text>
</comment>
<keyword evidence="4" id="KW-0813">Transport</keyword>
<evidence type="ECO:0000256" key="13">
    <source>
        <dbReference type="ARBA" id="ARBA00023004"/>
    </source>
</evidence>